<dbReference type="Gene3D" id="3.30.70.3450">
    <property type="match status" value="1"/>
</dbReference>
<dbReference type="Gene3D" id="3.30.300.330">
    <property type="match status" value="1"/>
</dbReference>
<dbReference type="InterPro" id="IPR004113">
    <property type="entry name" value="FAD-bd_oxidored_4_C"/>
</dbReference>
<comment type="cofactor">
    <cofactor evidence="7">
        <name>FAD</name>
        <dbReference type="ChEBI" id="CHEBI:57692"/>
    </cofactor>
</comment>
<feature type="binding site" evidence="6">
    <location>
        <position position="431"/>
    </location>
    <ligand>
        <name>substrate</name>
    </ligand>
</feature>
<dbReference type="STRING" id="1249481.D641_0108285"/>
<evidence type="ECO:0000256" key="5">
    <source>
        <dbReference type="PIRSR" id="PIRSR625650-1"/>
    </source>
</evidence>
<evidence type="ECO:0000313" key="10">
    <source>
        <dbReference type="EMBL" id="EYT49412.1"/>
    </source>
</evidence>
<dbReference type="SUPFAM" id="SSF56176">
    <property type="entry name" value="FAD-binding/transporter-associated domain-like"/>
    <property type="match status" value="1"/>
</dbReference>
<dbReference type="PROSITE" id="PS51387">
    <property type="entry name" value="FAD_PCMH"/>
    <property type="match status" value="1"/>
</dbReference>
<proteinExistence type="inferred from homology"/>
<dbReference type="InterPro" id="IPR016167">
    <property type="entry name" value="FAD-bd_PCMH_sub1"/>
</dbReference>
<keyword evidence="4" id="KW-0560">Oxidoreductase</keyword>
<feature type="binding site" evidence="7">
    <location>
        <begin position="217"/>
        <end position="223"/>
    </location>
    <ligand>
        <name>FAD</name>
        <dbReference type="ChEBI" id="CHEBI:57692"/>
    </ligand>
</feature>
<keyword evidence="11" id="KW-1185">Reference proteome</keyword>
<dbReference type="InterPro" id="IPR025650">
    <property type="entry name" value="Alkyl-DHAP_Synthase"/>
</dbReference>
<comment type="similarity">
    <text evidence="1">Belongs to the FAD-binding oxidoreductase/transferase type 4 family.</text>
</comment>
<dbReference type="Gene3D" id="3.30.43.10">
    <property type="entry name" value="Uridine Diphospho-n-acetylenolpyruvylglucosamine Reductase, domain 2"/>
    <property type="match status" value="1"/>
</dbReference>
<dbReference type="InterPro" id="IPR016164">
    <property type="entry name" value="FAD-linked_Oxase-like_C"/>
</dbReference>
<feature type="binding site" evidence="7">
    <location>
        <begin position="281"/>
        <end position="287"/>
    </location>
    <ligand>
        <name>FAD</name>
        <dbReference type="ChEBI" id="CHEBI:57692"/>
    </ligand>
</feature>
<evidence type="ECO:0000256" key="1">
    <source>
        <dbReference type="ARBA" id="ARBA00008000"/>
    </source>
</evidence>
<evidence type="ECO:0000259" key="9">
    <source>
        <dbReference type="PROSITE" id="PS51387"/>
    </source>
</evidence>
<feature type="site" description="Important for enzyme activity" evidence="8">
    <location>
        <position position="332"/>
    </location>
</feature>
<keyword evidence="3 7" id="KW-0274">FAD</keyword>
<reference evidence="10 11" key="1">
    <citation type="journal article" date="2013" name="Genome Announc.">
        <title>Draft genome sequence of an Actinobacterium, Brachybacterium muris strain UCD-AY4.</title>
        <authorList>
            <person name="Lo J.R."/>
            <person name="Lang J.M."/>
            <person name="Darling A.E."/>
            <person name="Eisen J.A."/>
            <person name="Coil D.A."/>
        </authorList>
    </citation>
    <scope>NUCLEOTIDE SEQUENCE [LARGE SCALE GENOMIC DNA]</scope>
    <source>
        <strain evidence="10 11">UCD-AY4</strain>
    </source>
</reference>
<dbReference type="GO" id="GO:0008609">
    <property type="term" value="F:alkylglycerone-phosphate synthase activity"/>
    <property type="evidence" value="ECO:0007669"/>
    <property type="project" value="InterPro"/>
</dbReference>
<feature type="active site" description="Proton donor/acceptor" evidence="5">
    <location>
        <position position="492"/>
    </location>
</feature>
<dbReference type="InterPro" id="IPR016169">
    <property type="entry name" value="FAD-bd_PCMH_sub2"/>
</dbReference>
<dbReference type="EMBL" id="AORC01000009">
    <property type="protein sequence ID" value="EYT49412.1"/>
    <property type="molecule type" value="Genomic_DNA"/>
</dbReference>
<dbReference type="HOGENOM" id="CLU_017779_2_0_11"/>
<dbReference type="Proteomes" id="UP000019754">
    <property type="component" value="Unassembled WGS sequence"/>
</dbReference>
<gene>
    <name evidence="10" type="ORF">D641_0108285</name>
</gene>
<name>A0A022KXZ5_9MICO</name>
<dbReference type="GO" id="GO:0008610">
    <property type="term" value="P:lipid biosynthetic process"/>
    <property type="evidence" value="ECO:0007669"/>
    <property type="project" value="InterPro"/>
</dbReference>
<evidence type="ECO:0000313" key="11">
    <source>
        <dbReference type="Proteomes" id="UP000019754"/>
    </source>
</evidence>
<organism evidence="10 11">
    <name type="scientific">Brachybacterium muris UCD-AY4</name>
    <dbReference type="NCBI Taxonomy" id="1249481"/>
    <lineage>
        <taxon>Bacteria</taxon>
        <taxon>Bacillati</taxon>
        <taxon>Actinomycetota</taxon>
        <taxon>Actinomycetes</taxon>
        <taxon>Micrococcales</taxon>
        <taxon>Dermabacteraceae</taxon>
        <taxon>Brachybacterium</taxon>
    </lineage>
</organism>
<dbReference type="InterPro" id="IPR016166">
    <property type="entry name" value="FAD-bd_PCMH"/>
</dbReference>
<dbReference type="Pfam" id="PF02913">
    <property type="entry name" value="FAD-oxidase_C"/>
    <property type="match status" value="1"/>
</dbReference>
<protein>
    <submittedName>
        <fullName evidence="10">Dehydrogenase</fullName>
    </submittedName>
</protein>
<evidence type="ECO:0000256" key="2">
    <source>
        <dbReference type="ARBA" id="ARBA00022630"/>
    </source>
</evidence>
<dbReference type="OrthoDB" id="9811557at2"/>
<dbReference type="InterPro" id="IPR006094">
    <property type="entry name" value="Oxid_FAD_bind_N"/>
</dbReference>
<dbReference type="PANTHER" id="PTHR46568:SF1">
    <property type="entry name" value="ALKYLDIHYDROXYACETONEPHOSPHATE SYNTHASE, PEROXISOMAL"/>
    <property type="match status" value="1"/>
</dbReference>
<evidence type="ECO:0000256" key="8">
    <source>
        <dbReference type="PIRSR" id="PIRSR625650-4"/>
    </source>
</evidence>
<evidence type="ECO:0000256" key="4">
    <source>
        <dbReference type="ARBA" id="ARBA00023002"/>
    </source>
</evidence>
<dbReference type="PANTHER" id="PTHR46568">
    <property type="entry name" value="ALKYLDIHYDROXYACETONEPHOSPHATE SYNTHASE, PEROXISOMAL"/>
    <property type="match status" value="1"/>
</dbReference>
<dbReference type="AlphaFoldDB" id="A0A022KXZ5"/>
<evidence type="ECO:0000256" key="3">
    <source>
        <dbReference type="ARBA" id="ARBA00022827"/>
    </source>
</evidence>
<dbReference type="Gene3D" id="3.30.465.10">
    <property type="match status" value="1"/>
</dbReference>
<comment type="caution">
    <text evidence="10">The sequence shown here is derived from an EMBL/GenBank/DDBJ whole genome shotgun (WGS) entry which is preliminary data.</text>
</comment>
<dbReference type="SUPFAM" id="SSF55103">
    <property type="entry name" value="FAD-linked oxidases, C-terminal domain"/>
    <property type="match status" value="1"/>
</dbReference>
<dbReference type="Pfam" id="PF01565">
    <property type="entry name" value="FAD_binding_4"/>
    <property type="match status" value="1"/>
</dbReference>
<sequence length="574" mass="63580">MNAPLSAEDRLDAEDVKRHRWWGWGLEDVTFNWRNKPGFAPLAREVIGLDLHTMPDPITPDLSEHTVPASRLGEDARTALVDVVGEQNLRDDDEFRVVHSFGRSLPDLFRVRQGDFERLVDAVVYPGSEDEIAAVLRIVLEKDLVLIPYGGGSCISGSVTPDVTEQRPVLTMNLGRMRKVLEIDDTSGLARVEAGVYGPDLEEQLNALGWTMGHFPDSFTYSTVGGWAATRSTGMQSDKYGDIEQIVRGMRVVHPSGIIRTKAVPGRDSGPSVHEMIMGSEGRLGVISECTVQVHRTAPVRQVIAYMYPDWEHGIRGMHAITRSEVNPTFARLSDGPETRFSLALVKAPESTKSKVMGKVQDGLFAYLRSKGWDTKEQMCISYVCFEGTKETVEREKAVVKKIVAKNGGISLGAGPGAVYDQKKFDTPHLRDFLLNYKVFGDVCETGASWANLNEVHSKVYDAYYKVLADHDSQGFMFCHMSHSYHGGACLYFTFAVPYTDDSTALAKYYDAKNAVQQTFVDLNSPVSHHHGVGTEHLPWMVQDIGEVGAQMVRGLFADNDPGRNLNPGKVLEP</sequence>
<evidence type="ECO:0000256" key="6">
    <source>
        <dbReference type="PIRSR" id="PIRSR625650-2"/>
    </source>
</evidence>
<dbReference type="InterPro" id="IPR036318">
    <property type="entry name" value="FAD-bd_PCMH-like_sf"/>
</dbReference>
<dbReference type="GO" id="GO:0071949">
    <property type="term" value="F:FAD binding"/>
    <property type="evidence" value="ECO:0007669"/>
    <property type="project" value="InterPro"/>
</dbReference>
<feature type="domain" description="FAD-binding PCMH-type" evidence="9">
    <location>
        <begin position="116"/>
        <end position="297"/>
    </location>
</feature>
<dbReference type="RefSeq" id="WP_017823190.1">
    <property type="nucleotide sequence ID" value="NZ_AORC01000009.1"/>
</dbReference>
<evidence type="ECO:0000256" key="7">
    <source>
        <dbReference type="PIRSR" id="PIRSR625650-3"/>
    </source>
</evidence>
<accession>A0A022KXZ5</accession>
<keyword evidence="2" id="KW-0285">Flavoprotein</keyword>
<dbReference type="GO" id="GO:0016491">
    <property type="term" value="F:oxidoreductase activity"/>
    <property type="evidence" value="ECO:0007669"/>
    <property type="project" value="UniProtKB-KW"/>
</dbReference>